<comment type="similarity">
    <text evidence="2 7">Belongs to the urocanase family.</text>
</comment>
<dbReference type="GO" id="GO:0019556">
    <property type="term" value="P:L-histidine catabolic process to glutamate and formamide"/>
    <property type="evidence" value="ECO:0007669"/>
    <property type="project" value="UniProtKB-UniPathway"/>
</dbReference>
<dbReference type="AlphaFoldDB" id="A0A2V3HS30"/>
<dbReference type="SUPFAM" id="SSF111326">
    <property type="entry name" value="Urocanase"/>
    <property type="match status" value="1"/>
</dbReference>
<evidence type="ECO:0000256" key="3">
    <source>
        <dbReference type="ARBA" id="ARBA00022808"/>
    </source>
</evidence>
<comment type="caution">
    <text evidence="7">Lacks conserved residue(s) required for the propagation of feature annotation.</text>
</comment>
<reference evidence="11 12" key="1">
    <citation type="journal article" date="2015" name="Nat. Commun.">
        <title>Genomic and transcriptomic evidence for scavenging of diverse organic compounds by widespread deep-sea archaea.</title>
        <authorList>
            <person name="Li M."/>
            <person name="Baker B.J."/>
            <person name="Anantharaman K."/>
            <person name="Jain S."/>
            <person name="Breier J.A."/>
            <person name="Dick G.J."/>
        </authorList>
    </citation>
    <scope>NUCLEOTIDE SEQUENCE [LARGE SCALE GENOMIC DNA]</scope>
    <source>
        <strain evidence="11">Cayman_51_deep</strain>
    </source>
</reference>
<dbReference type="PIRSF" id="PIRSF001423">
    <property type="entry name" value="Urocanate_hydrat"/>
    <property type="match status" value="1"/>
</dbReference>
<evidence type="ECO:0000256" key="5">
    <source>
        <dbReference type="ARBA" id="ARBA00023239"/>
    </source>
</evidence>
<dbReference type="PROSITE" id="PS01233">
    <property type="entry name" value="UROCANASE"/>
    <property type="match status" value="1"/>
</dbReference>
<dbReference type="InterPro" id="IPR055351">
    <property type="entry name" value="Urocanase"/>
</dbReference>
<feature type="domain" description="Urocanase N-terminal" evidence="9">
    <location>
        <begin position="84"/>
        <end position="210"/>
    </location>
</feature>
<evidence type="ECO:0000256" key="1">
    <source>
        <dbReference type="ARBA" id="ARBA00004794"/>
    </source>
</evidence>
<sequence length="669" mass="73209">MEFQNDVVHGIPQYMPEIRGLDDTVDHAPRRPSVLNASESREALSNALRYFPKDWHGELSAEFADELNAYGHIYMHRFRPSYPMHARPISEYPAKIGQASAIMMMIQNNLDPVLAQYPHELVTYGGNGTVFQNWIQYRLTMAYLAKMNQDQTLVMYSGHPLGLFPSSSGAPRVIITNGMVVPNYSSQAEYERMSAMGVSQYGQMTAGSYMYIGPQGIVHGTTITILNAARMYLGLTTDDGLGGVMFVTSGLGGMSGAQAKAAVITGAVAVIADCNEFAAKKCFEQGWLSELHYDLDGIIDRALDAKRNCEAVSLGYVGNVVDLWEALYERGVCPELGSDQTSLHNPWLGGYMPAGLSYDEGLELLEADPPKFREAVEASLVRHADAVNKLTKSGMHFWDYGNAFLLEAGKAGADVMAPDGVSFRYPSYVEDIMGPMCFDFGFGPFRWVCTSCSDEDLAATDRIAADILRRLAHIAPAETRLQYLDNLRWIEQAREHGLVVGSKARILYADEIGRKAIASAFNRAISEGVVSAPIVLGRDHHDVGGTDSPYRETANIRDGSMFTADMSIQNFVGDAFRGATWVSLHNGGGVGWGEAINGGFGLIIDGSEDSEMRIQSVLAWDVNNGIARRAWARNPGSIATIEQAMGREPLLDVTMPNSVDSEILNSHFN</sequence>
<dbReference type="UniPathway" id="UPA00379">
    <property type="reaction ID" value="UER00550"/>
</dbReference>
<comment type="catalytic activity">
    <reaction evidence="6 7">
        <text>4-imidazolone-5-propanoate = trans-urocanate + H2O</text>
        <dbReference type="Rhea" id="RHEA:13101"/>
        <dbReference type="ChEBI" id="CHEBI:15377"/>
        <dbReference type="ChEBI" id="CHEBI:17771"/>
        <dbReference type="ChEBI" id="CHEBI:77893"/>
        <dbReference type="EC" id="4.2.1.49"/>
    </reaction>
</comment>
<comment type="function">
    <text evidence="7">Catalyzes the conversion of urocanate to 4-imidazolone-5-propionate.</text>
</comment>
<dbReference type="FunFam" id="3.40.1770.10:FF:000002">
    <property type="entry name" value="Urocanate hydratase 1"/>
    <property type="match status" value="1"/>
</dbReference>
<evidence type="ECO:0000259" key="10">
    <source>
        <dbReference type="Pfam" id="PF17392"/>
    </source>
</evidence>
<evidence type="ECO:0000259" key="9">
    <source>
        <dbReference type="Pfam" id="PF17391"/>
    </source>
</evidence>
<evidence type="ECO:0000313" key="12">
    <source>
        <dbReference type="Proteomes" id="UP000248161"/>
    </source>
</evidence>
<feature type="binding site" evidence="7">
    <location>
        <begin position="125"/>
        <end position="126"/>
    </location>
    <ligand>
        <name>NAD(+)</name>
        <dbReference type="ChEBI" id="CHEBI:57540"/>
    </ligand>
</feature>
<evidence type="ECO:0000256" key="6">
    <source>
        <dbReference type="ARBA" id="ARBA00047623"/>
    </source>
</evidence>
<dbReference type="NCBIfam" id="NF003820">
    <property type="entry name" value="PRK05414.1"/>
    <property type="match status" value="1"/>
</dbReference>
<dbReference type="Proteomes" id="UP000248161">
    <property type="component" value="Unassembled WGS sequence"/>
</dbReference>
<feature type="domain" description="Urocanase Rossmann-like" evidence="8">
    <location>
        <begin position="213"/>
        <end position="432"/>
    </location>
</feature>
<dbReference type="EC" id="4.2.1.49" evidence="7"/>
<comment type="caution">
    <text evidence="11">The sequence shown here is derived from an EMBL/GenBank/DDBJ whole genome shotgun (WGS) entry which is preliminary data.</text>
</comment>
<comment type="cofactor">
    <cofactor evidence="7">
        <name>NAD(+)</name>
        <dbReference type="ChEBI" id="CHEBI:57540"/>
    </cofactor>
    <text evidence="7">Binds 1 NAD(+) per subunit.</text>
</comment>
<feature type="domain" description="Urocanase C-terminal" evidence="10">
    <location>
        <begin position="438"/>
        <end position="642"/>
    </location>
</feature>
<evidence type="ECO:0000313" key="11">
    <source>
        <dbReference type="EMBL" id="PXF21947.1"/>
    </source>
</evidence>
<keyword evidence="5 7" id="KW-0456">Lyase</keyword>
<name>A0A2V3HS30_9ARCH</name>
<dbReference type="HAMAP" id="MF_00577">
    <property type="entry name" value="HutU"/>
    <property type="match status" value="1"/>
</dbReference>
<dbReference type="Gene3D" id="3.40.50.10730">
    <property type="entry name" value="Urocanase like domains"/>
    <property type="match status" value="1"/>
</dbReference>
<feature type="binding site" evidence="7">
    <location>
        <position position="273"/>
    </location>
    <ligand>
        <name>NAD(+)</name>
        <dbReference type="ChEBI" id="CHEBI:57540"/>
    </ligand>
</feature>
<proteinExistence type="inferred from homology"/>
<feature type="binding site" evidence="7">
    <location>
        <position position="400"/>
    </location>
    <ligand>
        <name>NAD(+)</name>
        <dbReference type="ChEBI" id="CHEBI:57540"/>
    </ligand>
</feature>
<comment type="pathway">
    <text evidence="1 7">Amino-acid degradation; L-histidine degradation into L-glutamate; N-formimidoyl-L-glutamate from L-histidine: step 2/3.</text>
</comment>
<dbReference type="PANTHER" id="PTHR12216">
    <property type="entry name" value="UROCANATE HYDRATASE"/>
    <property type="match status" value="1"/>
</dbReference>
<dbReference type="Pfam" id="PF17392">
    <property type="entry name" value="Urocanase_C"/>
    <property type="match status" value="1"/>
</dbReference>
<gene>
    <name evidence="7" type="primary">hutU</name>
    <name evidence="11" type="ORF">CXX69_02240</name>
</gene>
<dbReference type="InterPro" id="IPR023636">
    <property type="entry name" value="Urocanase_CS"/>
</dbReference>
<evidence type="ECO:0000256" key="4">
    <source>
        <dbReference type="ARBA" id="ARBA00023027"/>
    </source>
</evidence>
<feature type="binding site" evidence="7">
    <location>
        <position position="589"/>
    </location>
    <ligand>
        <name>NAD(+)</name>
        <dbReference type="ChEBI" id="CHEBI:57540"/>
    </ligand>
</feature>
<dbReference type="Pfam" id="PF17391">
    <property type="entry name" value="Urocanase_N"/>
    <property type="match status" value="1"/>
</dbReference>
<dbReference type="InterPro" id="IPR036190">
    <property type="entry name" value="Urocanase_sf"/>
</dbReference>
<dbReference type="PANTHER" id="PTHR12216:SF3">
    <property type="entry name" value="UROCANATE HYDRATASE"/>
    <property type="match status" value="1"/>
</dbReference>
<dbReference type="InterPro" id="IPR023637">
    <property type="entry name" value="Urocanase-like"/>
</dbReference>
<dbReference type="GO" id="GO:0005737">
    <property type="term" value="C:cytoplasm"/>
    <property type="evidence" value="ECO:0007669"/>
    <property type="project" value="UniProtKB-SubCell"/>
</dbReference>
<dbReference type="Pfam" id="PF01175">
    <property type="entry name" value="Urocanase"/>
    <property type="match status" value="1"/>
</dbReference>
<dbReference type="GO" id="GO:0019557">
    <property type="term" value="P:L-histidine catabolic process to glutamate and formate"/>
    <property type="evidence" value="ECO:0007669"/>
    <property type="project" value="UniProtKB-UniPathway"/>
</dbReference>
<keyword evidence="7" id="KW-0963">Cytoplasm</keyword>
<dbReference type="InterPro" id="IPR035085">
    <property type="entry name" value="Urocanase_Rossmann-like"/>
</dbReference>
<evidence type="ECO:0000256" key="2">
    <source>
        <dbReference type="ARBA" id="ARBA00007578"/>
    </source>
</evidence>
<dbReference type="Gene3D" id="3.40.1770.10">
    <property type="entry name" value="Urocanase superfamily"/>
    <property type="match status" value="2"/>
</dbReference>
<keyword evidence="4 7" id="KW-0520">NAD</keyword>
<dbReference type="InterPro" id="IPR035400">
    <property type="entry name" value="Urocanase_N"/>
</dbReference>
<dbReference type="InterPro" id="IPR035401">
    <property type="entry name" value="Urocanase_C"/>
</dbReference>
<evidence type="ECO:0000256" key="7">
    <source>
        <dbReference type="HAMAP-Rule" id="MF_00577"/>
    </source>
</evidence>
<dbReference type="EMBL" id="PSPG01000004">
    <property type="protein sequence ID" value="PXF21947.1"/>
    <property type="molecule type" value="Genomic_DNA"/>
</dbReference>
<evidence type="ECO:0000259" key="8">
    <source>
        <dbReference type="Pfam" id="PF01175"/>
    </source>
</evidence>
<protein>
    <recommendedName>
        <fullName evidence="7">Probable urocanate hydratase</fullName>
        <shortName evidence="7">Urocanase</shortName>
        <ecNumber evidence="7">4.2.1.49</ecNumber>
    </recommendedName>
    <alternativeName>
        <fullName evidence="7">Imidazolonepropionate hydrolase</fullName>
    </alternativeName>
</protein>
<comment type="subcellular location">
    <subcellularLocation>
        <location evidence="7">Cytoplasm</location>
    </subcellularLocation>
</comment>
<keyword evidence="3 7" id="KW-0369">Histidine metabolism</keyword>
<feature type="binding site" evidence="7">
    <location>
        <position position="203"/>
    </location>
    <ligand>
        <name>NAD(+)</name>
        <dbReference type="ChEBI" id="CHEBI:57540"/>
    </ligand>
</feature>
<organism evidence="11 12">
    <name type="scientific">Candidatus Thalassarchaeum betae</name>
    <dbReference type="NCBI Taxonomy" id="2599289"/>
    <lineage>
        <taxon>Archaea</taxon>
        <taxon>Methanobacteriati</taxon>
        <taxon>Thermoplasmatota</taxon>
        <taxon>Candidatus Poseidoniia</taxon>
        <taxon>Candidatus Poseidoniales</taxon>
        <taxon>Candidatus Thalassarchaeaceae</taxon>
        <taxon>Candidatus Thalassarchaeum</taxon>
    </lineage>
</organism>
<dbReference type="GO" id="GO:0016153">
    <property type="term" value="F:urocanate hydratase activity"/>
    <property type="evidence" value="ECO:0007669"/>
    <property type="project" value="UniProtKB-UniRule"/>
</dbReference>
<dbReference type="InterPro" id="IPR038364">
    <property type="entry name" value="Urocanase_central_sf"/>
</dbReference>
<accession>A0A2V3HS30</accession>